<keyword evidence="2" id="KW-1134">Transmembrane beta strand</keyword>
<comment type="subcellular location">
    <subcellularLocation>
        <location evidence="2">Cell membrane</location>
        <topology evidence="2">Lipid-anchor</topology>
    </subcellularLocation>
</comment>
<dbReference type="RefSeq" id="WP_237380508.1">
    <property type="nucleotide sequence ID" value="NZ_CP071793.1"/>
</dbReference>
<gene>
    <name evidence="3" type="ORF">J3U87_34080</name>
</gene>
<dbReference type="EMBL" id="CP071793">
    <property type="protein sequence ID" value="QTD50642.1"/>
    <property type="molecule type" value="Genomic_DNA"/>
</dbReference>
<keyword evidence="2" id="KW-0449">Lipoprotein</keyword>
<dbReference type="KEGG" id="scor:J3U87_34080"/>
<dbReference type="GO" id="GO:0015562">
    <property type="term" value="F:efflux transmembrane transporter activity"/>
    <property type="evidence" value="ECO:0007669"/>
    <property type="project" value="InterPro"/>
</dbReference>
<keyword evidence="2" id="KW-0564">Palmitate</keyword>
<dbReference type="Pfam" id="PF02321">
    <property type="entry name" value="OEP"/>
    <property type="match status" value="2"/>
</dbReference>
<dbReference type="PANTHER" id="PTHR30203">
    <property type="entry name" value="OUTER MEMBRANE CATION EFFLUX PROTEIN"/>
    <property type="match status" value="1"/>
</dbReference>
<evidence type="ECO:0000313" key="4">
    <source>
        <dbReference type="Proteomes" id="UP000663929"/>
    </source>
</evidence>
<dbReference type="AlphaFoldDB" id="A0A8A4TNG3"/>
<dbReference type="InterPro" id="IPR010131">
    <property type="entry name" value="MdtP/NodT-like"/>
</dbReference>
<evidence type="ECO:0000313" key="3">
    <source>
        <dbReference type="EMBL" id="QTD50642.1"/>
    </source>
</evidence>
<dbReference type="GO" id="GO:0005886">
    <property type="term" value="C:plasma membrane"/>
    <property type="evidence" value="ECO:0007669"/>
    <property type="project" value="UniProtKB-SubCell"/>
</dbReference>
<keyword evidence="2" id="KW-0812">Transmembrane</keyword>
<protein>
    <submittedName>
        <fullName evidence="3">Efflux transporter outer membrane subunit</fullName>
    </submittedName>
</protein>
<keyword evidence="4" id="KW-1185">Reference proteome</keyword>
<reference evidence="3" key="1">
    <citation type="submission" date="2021-03" db="EMBL/GenBank/DDBJ databases">
        <title>Acanthopleuribacteraceae sp. M133.</title>
        <authorList>
            <person name="Wang G."/>
        </authorList>
    </citation>
    <scope>NUCLEOTIDE SEQUENCE</scope>
    <source>
        <strain evidence="3">M133</strain>
    </source>
</reference>
<dbReference type="Gene3D" id="1.20.1600.10">
    <property type="entry name" value="Outer membrane efflux proteins (OEP)"/>
    <property type="match status" value="1"/>
</dbReference>
<dbReference type="Gene3D" id="2.20.200.10">
    <property type="entry name" value="Outer membrane efflux proteins (OEP)"/>
    <property type="match status" value="1"/>
</dbReference>
<accession>A0A8A4TNG3</accession>
<dbReference type="InterPro" id="IPR003423">
    <property type="entry name" value="OMP_efflux"/>
</dbReference>
<dbReference type="NCBIfam" id="TIGR01845">
    <property type="entry name" value="outer_NodT"/>
    <property type="match status" value="1"/>
</dbReference>
<dbReference type="SUPFAM" id="SSF56954">
    <property type="entry name" value="Outer membrane efflux proteins (OEP)"/>
    <property type="match status" value="1"/>
</dbReference>
<proteinExistence type="inferred from homology"/>
<comment type="similarity">
    <text evidence="1 2">Belongs to the outer membrane factor (OMF) (TC 1.B.17) family.</text>
</comment>
<dbReference type="PANTHER" id="PTHR30203:SF31">
    <property type="entry name" value="RND EFFLUX SYSTEM, OUTER MEMBRANE LIPOPROTEIN, NODT"/>
    <property type="match status" value="1"/>
</dbReference>
<keyword evidence="2" id="KW-0472">Membrane</keyword>
<evidence type="ECO:0000256" key="1">
    <source>
        <dbReference type="ARBA" id="ARBA00007613"/>
    </source>
</evidence>
<organism evidence="3 4">
    <name type="scientific">Sulfidibacter corallicola</name>
    <dbReference type="NCBI Taxonomy" id="2818388"/>
    <lineage>
        <taxon>Bacteria</taxon>
        <taxon>Pseudomonadati</taxon>
        <taxon>Acidobacteriota</taxon>
        <taxon>Holophagae</taxon>
        <taxon>Acanthopleuribacterales</taxon>
        <taxon>Acanthopleuribacteraceae</taxon>
        <taxon>Sulfidibacter</taxon>
    </lineage>
</organism>
<dbReference type="Proteomes" id="UP000663929">
    <property type="component" value="Chromosome"/>
</dbReference>
<sequence>MTSSPHERNLRGRLLSLLTLLFLAGCVTVGPDYKKPELELAPQWHHTEDPALLPQAELVQAWWVLFEDPLLDRLVAEAAQNNRDLLTAVARVAETRALLGFARGERLPAAEGGAEVQRIRTSENSGADLGVETLYAHALTASWEIDLFGRIRRSVEAAHAEYQATEEERTDVMITLFSTVSLTYLDIRTNQARLAAAQANIEAQKALLDLVQVRVDHGLATHLDLAQAQRLLAHAQAQVPPLRLAVSQGVNNLAVLLGRQPGALSQEILNPRPIPLPPPKVTLGVPADLLRQRPDIRRAERMLAAQTARIGVAKAALYPSFSLVGSFGNESFDASNLLDAGSRTLSFGPSLRWNIFSGGRIRNQIKARDALTQQALFTYEQSVLNGLREVENALEAYTEGRIRLGALERSVTAAQESVRLATDLYTQGLIDFQPILDARRDQLDFENQLAAARGDCAANFVRLYAALGGGWDPNQTTHTANQGASHP</sequence>
<evidence type="ECO:0000256" key="2">
    <source>
        <dbReference type="RuleBase" id="RU362097"/>
    </source>
</evidence>
<name>A0A8A4TNG3_SULCO</name>